<feature type="transmembrane region" description="Helical" evidence="5">
    <location>
        <begin position="299"/>
        <end position="322"/>
    </location>
</feature>
<dbReference type="InterPro" id="IPR036719">
    <property type="entry name" value="Neuro-gated_channel_TM_sf"/>
</dbReference>
<gene>
    <name evidence="8" type="ORF">CHIRRI_LOCUS2104</name>
</gene>
<evidence type="ECO:0000313" key="8">
    <source>
        <dbReference type="EMBL" id="CAG9799129.1"/>
    </source>
</evidence>
<dbReference type="InterPro" id="IPR038050">
    <property type="entry name" value="Neuro_actylchol_rec"/>
</dbReference>
<feature type="chain" id="PRO_5040474631" description="Neurotransmitter-gated ion-channel ligand-binding domain-containing protein" evidence="6">
    <location>
        <begin position="23"/>
        <end position="424"/>
    </location>
</feature>
<dbReference type="InterPro" id="IPR036734">
    <property type="entry name" value="Neur_chan_lig-bd_sf"/>
</dbReference>
<dbReference type="Gene3D" id="2.70.170.10">
    <property type="entry name" value="Neurotransmitter-gated ion-channel ligand-binding domain"/>
    <property type="match status" value="1"/>
</dbReference>
<proteinExistence type="predicted"/>
<dbReference type="GO" id="GO:0016020">
    <property type="term" value="C:membrane"/>
    <property type="evidence" value="ECO:0007669"/>
    <property type="project" value="UniProtKB-SubCell"/>
</dbReference>
<dbReference type="CDD" id="cd18997">
    <property type="entry name" value="LGIC_ECD_nAChR"/>
    <property type="match status" value="1"/>
</dbReference>
<dbReference type="InterPro" id="IPR006202">
    <property type="entry name" value="Neur_chan_lig-bd"/>
</dbReference>
<dbReference type="GO" id="GO:0004888">
    <property type="term" value="F:transmembrane signaling receptor activity"/>
    <property type="evidence" value="ECO:0007669"/>
    <property type="project" value="InterPro"/>
</dbReference>
<comment type="subcellular location">
    <subcellularLocation>
        <location evidence="1">Membrane</location>
        <topology evidence="1">Multi-pass membrane protein</topology>
    </subcellularLocation>
</comment>
<feature type="transmembrane region" description="Helical" evidence="5">
    <location>
        <begin position="242"/>
        <end position="262"/>
    </location>
</feature>
<dbReference type="Gene3D" id="1.20.58.390">
    <property type="entry name" value="Neurotransmitter-gated ion-channel transmembrane domain"/>
    <property type="match status" value="1"/>
</dbReference>
<evidence type="ECO:0000313" key="9">
    <source>
        <dbReference type="Proteomes" id="UP001153620"/>
    </source>
</evidence>
<dbReference type="EMBL" id="OU895877">
    <property type="protein sequence ID" value="CAG9799129.1"/>
    <property type="molecule type" value="Genomic_DNA"/>
</dbReference>
<evidence type="ECO:0000256" key="4">
    <source>
        <dbReference type="ARBA" id="ARBA00023136"/>
    </source>
</evidence>
<evidence type="ECO:0000256" key="5">
    <source>
        <dbReference type="SAM" id="Phobius"/>
    </source>
</evidence>
<feature type="domain" description="Neurotransmitter-gated ion-channel ligand-binding" evidence="7">
    <location>
        <begin position="33"/>
        <end position="236"/>
    </location>
</feature>
<dbReference type="AlphaFoldDB" id="A0A9N9RJ76"/>
<evidence type="ECO:0000256" key="6">
    <source>
        <dbReference type="SAM" id="SignalP"/>
    </source>
</evidence>
<reference evidence="8" key="1">
    <citation type="submission" date="2022-01" db="EMBL/GenBank/DDBJ databases">
        <authorList>
            <person name="King R."/>
        </authorList>
    </citation>
    <scope>NUCLEOTIDE SEQUENCE</scope>
</reference>
<dbReference type="Pfam" id="PF02931">
    <property type="entry name" value="Neur_chan_LBD"/>
    <property type="match status" value="1"/>
</dbReference>
<protein>
    <recommendedName>
        <fullName evidence="7">Neurotransmitter-gated ion-channel ligand-binding domain-containing protein</fullName>
    </recommendedName>
</protein>
<evidence type="ECO:0000256" key="3">
    <source>
        <dbReference type="ARBA" id="ARBA00022989"/>
    </source>
</evidence>
<dbReference type="FunFam" id="2.70.170.10:FF:000028">
    <property type="entry name" value="AcetylCholine Receptor"/>
    <property type="match status" value="1"/>
</dbReference>
<dbReference type="SUPFAM" id="SSF90112">
    <property type="entry name" value="Neurotransmitter-gated ion-channel transmembrane pore"/>
    <property type="match status" value="1"/>
</dbReference>
<evidence type="ECO:0000256" key="1">
    <source>
        <dbReference type="ARBA" id="ARBA00004141"/>
    </source>
</evidence>
<dbReference type="GO" id="GO:0005230">
    <property type="term" value="F:extracellular ligand-gated monoatomic ion channel activity"/>
    <property type="evidence" value="ECO:0007669"/>
    <property type="project" value="InterPro"/>
</dbReference>
<keyword evidence="4 5" id="KW-0472">Membrane</keyword>
<dbReference type="PRINTS" id="PR00252">
    <property type="entry name" value="NRIONCHANNEL"/>
</dbReference>
<dbReference type="SUPFAM" id="SSF63712">
    <property type="entry name" value="Nicotinic receptor ligand binding domain-like"/>
    <property type="match status" value="1"/>
</dbReference>
<keyword evidence="3 5" id="KW-1133">Transmembrane helix</keyword>
<feature type="transmembrane region" description="Helical" evidence="5">
    <location>
        <begin position="406"/>
        <end position="423"/>
    </location>
</feature>
<keyword evidence="2 5" id="KW-0812">Transmembrane</keyword>
<dbReference type="InterPro" id="IPR006201">
    <property type="entry name" value="Neur_channel"/>
</dbReference>
<evidence type="ECO:0000259" key="7">
    <source>
        <dbReference type="Pfam" id="PF02931"/>
    </source>
</evidence>
<keyword evidence="9" id="KW-1185">Reference proteome</keyword>
<feature type="transmembrane region" description="Helical" evidence="5">
    <location>
        <begin position="269"/>
        <end position="287"/>
    </location>
</feature>
<sequence length="424" mass="48808">MVKACLLLYLLLTLSLHSFGEANDVWVETNIDKLKSSLLKNYDRFARPEDASVTTNLYISLTVIHMELHETKGILETHAWIKLKWTDNKLKWNISDYDNITHFHVSADEIWTPDLTVYNSAEAQIIDHFAKTNKIIYSNGDILWVPTAKFETYCNMDLKIWPFDEQKCEIKIGSWTYNSNQINLKMDMVTPIDAKSHYNNLEWEVLNGTAERHEKFYSCCPEPYGDVTFYLNFRRRSPMFKAIAIVPAAAIVFMTLTAFWLPPQAGEKLLLNGFACIMICILLMYFSQLLPILAASSPIIVTIYSHTLYLLCISFIISAIVINMSRNRKYSPIPTPIKAILLDGIIGKTFCRSQPNTIIGDNQAEELKKAPFEENDDIQIIQTNIRTKAQLIQNEWIHLASIIDRIAFVIYVIIFILMGFIHFI</sequence>
<keyword evidence="6" id="KW-0732">Signal</keyword>
<dbReference type="OrthoDB" id="410315at2759"/>
<evidence type="ECO:0000256" key="2">
    <source>
        <dbReference type="ARBA" id="ARBA00022692"/>
    </source>
</evidence>
<accession>A0A9N9RJ76</accession>
<organism evidence="8 9">
    <name type="scientific">Chironomus riparius</name>
    <dbReference type="NCBI Taxonomy" id="315576"/>
    <lineage>
        <taxon>Eukaryota</taxon>
        <taxon>Metazoa</taxon>
        <taxon>Ecdysozoa</taxon>
        <taxon>Arthropoda</taxon>
        <taxon>Hexapoda</taxon>
        <taxon>Insecta</taxon>
        <taxon>Pterygota</taxon>
        <taxon>Neoptera</taxon>
        <taxon>Endopterygota</taxon>
        <taxon>Diptera</taxon>
        <taxon>Nematocera</taxon>
        <taxon>Chironomoidea</taxon>
        <taxon>Chironomidae</taxon>
        <taxon>Chironominae</taxon>
        <taxon>Chironomus</taxon>
    </lineage>
</organism>
<dbReference type="PANTHER" id="PTHR18945">
    <property type="entry name" value="NEUROTRANSMITTER GATED ION CHANNEL"/>
    <property type="match status" value="1"/>
</dbReference>
<reference evidence="8" key="2">
    <citation type="submission" date="2022-10" db="EMBL/GenBank/DDBJ databases">
        <authorList>
            <consortium name="ENA_rothamsted_submissions"/>
            <consortium name="culmorum"/>
            <person name="King R."/>
        </authorList>
    </citation>
    <scope>NUCLEOTIDE SEQUENCE</scope>
</reference>
<dbReference type="Proteomes" id="UP001153620">
    <property type="component" value="Chromosome 1"/>
</dbReference>
<name>A0A9N9RJ76_9DIPT</name>
<feature type="signal peptide" evidence="6">
    <location>
        <begin position="1"/>
        <end position="22"/>
    </location>
</feature>